<keyword evidence="2" id="KW-0808">Transferase</keyword>
<keyword evidence="3" id="KW-1185">Reference proteome</keyword>
<comment type="caution">
    <text evidence="2">The sequence shown here is derived from an EMBL/GenBank/DDBJ whole genome shotgun (WGS) entry which is preliminary data.</text>
</comment>
<feature type="domain" description="Alpha-L-glutamate ligase-related protein ATP-grasp" evidence="1">
    <location>
        <begin position="146"/>
        <end position="341"/>
    </location>
</feature>
<evidence type="ECO:0000259" key="1">
    <source>
        <dbReference type="Pfam" id="PF14397"/>
    </source>
</evidence>
<accession>A0ABR7D3C0</accession>
<evidence type="ECO:0000313" key="3">
    <source>
        <dbReference type="Proteomes" id="UP000646484"/>
    </source>
</evidence>
<dbReference type="Pfam" id="PF14397">
    <property type="entry name" value="ATPgrasp_ST"/>
    <property type="match status" value="1"/>
</dbReference>
<evidence type="ECO:0000313" key="2">
    <source>
        <dbReference type="EMBL" id="MBC5622419.1"/>
    </source>
</evidence>
<dbReference type="Gene3D" id="3.30.470.20">
    <property type="entry name" value="ATP-grasp fold, B domain"/>
    <property type="match status" value="1"/>
</dbReference>
<dbReference type="GO" id="GO:0016740">
    <property type="term" value="F:transferase activity"/>
    <property type="evidence" value="ECO:0007669"/>
    <property type="project" value="UniProtKB-KW"/>
</dbReference>
<dbReference type="Proteomes" id="UP000646484">
    <property type="component" value="Unassembled WGS sequence"/>
</dbReference>
<protein>
    <submittedName>
        <fullName evidence="2">Hexapeptide transferase</fullName>
    </submittedName>
</protein>
<proteinExistence type="predicted"/>
<dbReference type="RefSeq" id="WP_186977090.1">
    <property type="nucleotide sequence ID" value="NZ_JACOOH010000006.1"/>
</dbReference>
<name>A0ABR7D3C0_9BACT</name>
<gene>
    <name evidence="2" type="ORF">H8S64_15065</name>
</gene>
<organism evidence="2 3">
    <name type="scientific">Butyricimonas hominis</name>
    <dbReference type="NCBI Taxonomy" id="2763032"/>
    <lineage>
        <taxon>Bacteria</taxon>
        <taxon>Pseudomonadati</taxon>
        <taxon>Bacteroidota</taxon>
        <taxon>Bacteroidia</taxon>
        <taxon>Bacteroidales</taxon>
        <taxon>Odoribacteraceae</taxon>
        <taxon>Butyricimonas</taxon>
    </lineage>
</organism>
<sequence>MWELSKLKKTPLETLLDIPFCYFRCKSWVIESRLGAKRRLRRIGGGLKISSKEYKNQIRPFWAKYGLCPSKYWFSLYCAPSGKLNPLYIPDDIYYSKIIPYFNRLNFRRPYVDKGFYDVLFPELKQPSLLVKNMGGYYYNSSFQMISRQEVETLLGQCDSFVMKPSIDSGSGRAIFFYDSKTESRDVVKEKLDEYEKDFVVQEVVPQHSVLSAIHENSLNTVRIISFLFKGQVYILSSILRMGAGGSRLDNVSAGGFACPVYPDGQLYDKAVNRKSEWVAKHSNGTVFAEVRIPFYDRLIETLKSAHKKLPYFGIIGWDFSISPEGEPVMIEFNVVPGMNQISCGPTFGDITAEVLSTVFRYK</sequence>
<dbReference type="EMBL" id="JACOOH010000006">
    <property type="protein sequence ID" value="MBC5622419.1"/>
    <property type="molecule type" value="Genomic_DNA"/>
</dbReference>
<dbReference type="InterPro" id="IPR039523">
    <property type="entry name" value="RimK-rel_E_lig_ATP-grasp"/>
</dbReference>
<dbReference type="SUPFAM" id="SSF56059">
    <property type="entry name" value="Glutathione synthetase ATP-binding domain-like"/>
    <property type="match status" value="1"/>
</dbReference>
<reference evidence="2 3" key="1">
    <citation type="submission" date="2020-08" db="EMBL/GenBank/DDBJ databases">
        <title>Genome public.</title>
        <authorList>
            <person name="Liu C."/>
            <person name="Sun Q."/>
        </authorList>
    </citation>
    <scope>NUCLEOTIDE SEQUENCE [LARGE SCALE GENOMIC DNA]</scope>
    <source>
        <strain evidence="2 3">NSJ-56</strain>
    </source>
</reference>